<organism evidence="2 3">
    <name type="scientific">Arcobacter arenosus</name>
    <dbReference type="NCBI Taxonomy" id="2576037"/>
    <lineage>
        <taxon>Bacteria</taxon>
        <taxon>Pseudomonadati</taxon>
        <taxon>Campylobacterota</taxon>
        <taxon>Epsilonproteobacteria</taxon>
        <taxon>Campylobacterales</taxon>
        <taxon>Arcobacteraceae</taxon>
        <taxon>Arcobacter</taxon>
    </lineage>
</organism>
<keyword evidence="2" id="KW-0315">Glutamine amidotransferase</keyword>
<dbReference type="RefSeq" id="WP_138150759.1">
    <property type="nucleotide sequence ID" value="NZ_VANU01000001.1"/>
</dbReference>
<protein>
    <submittedName>
        <fullName evidence="2">Glutamine amidotransferase</fullName>
    </submittedName>
</protein>
<dbReference type="PROSITE" id="PS51273">
    <property type="entry name" value="GATASE_TYPE_1"/>
    <property type="match status" value="1"/>
</dbReference>
<evidence type="ECO:0000259" key="1">
    <source>
        <dbReference type="Pfam" id="PF00117"/>
    </source>
</evidence>
<sequence length="236" mass="27068">MKYIYILKTGDTFDNTKYNYGDFEDWIIRELKIPSKYIKTIDVKNNQTLPKLVSAKGFIITGSHSMVSEELNWSLKLEEYIRKIKQANIPLLGICYGHQLIAKALGGCSNYNKNGKEIGSVKIRQLANAKKDLLFKNIPLKFYAHETHYQSAIKLPKGSIVLAKNSHEKHQAVRFSNCIWGVQFHPEFNITVMKEYIVKQKESLDNLGIDINNLLKNVKNCSVSSKVLNNFEKILK</sequence>
<reference evidence="2 3" key="1">
    <citation type="submission" date="2019-05" db="EMBL/GenBank/DDBJ databases">
        <title>Arcobacter sp. nov., isolated from sea sediment.</title>
        <authorList>
            <person name="Kim W."/>
        </authorList>
    </citation>
    <scope>NUCLEOTIDE SEQUENCE [LARGE SCALE GENOMIC DNA]</scope>
    <source>
        <strain evidence="2 3">CAU 1517</strain>
    </source>
</reference>
<dbReference type="NCBIfam" id="NF006562">
    <property type="entry name" value="PRK09065.1"/>
    <property type="match status" value="1"/>
</dbReference>
<proteinExistence type="predicted"/>
<dbReference type="EMBL" id="VANU01000001">
    <property type="protein sequence ID" value="TLP40468.1"/>
    <property type="molecule type" value="Genomic_DNA"/>
</dbReference>
<dbReference type="Proteomes" id="UP000308901">
    <property type="component" value="Unassembled WGS sequence"/>
</dbReference>
<gene>
    <name evidence="2" type="ORF">FDK22_00200</name>
</gene>
<accession>A0A5R8Y3E0</accession>
<dbReference type="PRINTS" id="PR00096">
    <property type="entry name" value="GATASE"/>
</dbReference>
<dbReference type="GO" id="GO:0005829">
    <property type="term" value="C:cytosol"/>
    <property type="evidence" value="ECO:0007669"/>
    <property type="project" value="TreeGrafter"/>
</dbReference>
<name>A0A5R8Y3E0_9BACT</name>
<dbReference type="InterPro" id="IPR017926">
    <property type="entry name" value="GATASE"/>
</dbReference>
<dbReference type="AlphaFoldDB" id="A0A5R8Y3E0"/>
<dbReference type="OrthoDB" id="9813383at2"/>
<dbReference type="Pfam" id="PF00117">
    <property type="entry name" value="GATase"/>
    <property type="match status" value="1"/>
</dbReference>
<feature type="domain" description="Glutamine amidotransferase" evidence="1">
    <location>
        <begin position="19"/>
        <end position="200"/>
    </location>
</feature>
<dbReference type="PANTHER" id="PTHR42695">
    <property type="entry name" value="GLUTAMINE AMIDOTRANSFERASE YLR126C-RELATED"/>
    <property type="match status" value="1"/>
</dbReference>
<dbReference type="Gene3D" id="3.40.50.880">
    <property type="match status" value="1"/>
</dbReference>
<dbReference type="PRINTS" id="PR00097">
    <property type="entry name" value="ANTSNTHASEII"/>
</dbReference>
<keyword evidence="3" id="KW-1185">Reference proteome</keyword>
<dbReference type="CDD" id="cd01741">
    <property type="entry name" value="GATase1_1"/>
    <property type="match status" value="1"/>
</dbReference>
<dbReference type="GO" id="GO:0016740">
    <property type="term" value="F:transferase activity"/>
    <property type="evidence" value="ECO:0007669"/>
    <property type="project" value="UniProtKB-KW"/>
</dbReference>
<evidence type="ECO:0000313" key="2">
    <source>
        <dbReference type="EMBL" id="TLP40468.1"/>
    </source>
</evidence>
<evidence type="ECO:0000313" key="3">
    <source>
        <dbReference type="Proteomes" id="UP000308901"/>
    </source>
</evidence>
<dbReference type="PANTHER" id="PTHR42695:SF5">
    <property type="entry name" value="GLUTAMINE AMIDOTRANSFERASE YLR126C-RELATED"/>
    <property type="match status" value="1"/>
</dbReference>
<comment type="caution">
    <text evidence="2">The sequence shown here is derived from an EMBL/GenBank/DDBJ whole genome shotgun (WGS) entry which is preliminary data.</text>
</comment>
<keyword evidence="2" id="KW-0808">Transferase</keyword>
<dbReference type="SUPFAM" id="SSF52317">
    <property type="entry name" value="Class I glutamine amidotransferase-like"/>
    <property type="match status" value="1"/>
</dbReference>
<dbReference type="InterPro" id="IPR029062">
    <property type="entry name" value="Class_I_gatase-like"/>
</dbReference>
<dbReference type="InterPro" id="IPR044992">
    <property type="entry name" value="ChyE-like"/>
</dbReference>